<dbReference type="GO" id="GO:0005615">
    <property type="term" value="C:extracellular space"/>
    <property type="evidence" value="ECO:0007669"/>
    <property type="project" value="InterPro"/>
</dbReference>
<protein>
    <submittedName>
        <fullName evidence="1">Uncharacterized protein</fullName>
    </submittedName>
</protein>
<name>A0A3N6R2G3_9CYAN</name>
<comment type="caution">
    <text evidence="1">The sequence shown here is derived from an EMBL/GenBank/DDBJ whole genome shotgun (WGS) entry which is preliminary data.</text>
</comment>
<accession>A0A3N6R2G3</accession>
<evidence type="ECO:0000313" key="1">
    <source>
        <dbReference type="EMBL" id="RQH20371.1"/>
    </source>
</evidence>
<dbReference type="InterPro" id="IPR001343">
    <property type="entry name" value="Hemolysn_Ca-bd"/>
</dbReference>
<dbReference type="InterPro" id="IPR018511">
    <property type="entry name" value="Hemolysin-typ_Ca-bd_CS"/>
</dbReference>
<dbReference type="PRINTS" id="PR00313">
    <property type="entry name" value="CABNDNGRPT"/>
</dbReference>
<dbReference type="AlphaFoldDB" id="A0A3N6R2G3"/>
<evidence type="ECO:0000313" key="2">
    <source>
        <dbReference type="Proteomes" id="UP000269154"/>
    </source>
</evidence>
<feature type="non-terminal residue" evidence="1">
    <location>
        <position position="1"/>
    </location>
</feature>
<dbReference type="RefSeq" id="WP_205127776.1">
    <property type="nucleotide sequence ID" value="NZ_CAWOLW010000355.1"/>
</dbReference>
<dbReference type="InterPro" id="IPR011049">
    <property type="entry name" value="Serralysin-like_metalloprot_C"/>
</dbReference>
<organism evidence="1 2">
    <name type="scientific">Okeania hirsuta</name>
    <dbReference type="NCBI Taxonomy" id="1458930"/>
    <lineage>
        <taxon>Bacteria</taxon>
        <taxon>Bacillati</taxon>
        <taxon>Cyanobacteriota</taxon>
        <taxon>Cyanophyceae</taxon>
        <taxon>Oscillatoriophycideae</taxon>
        <taxon>Oscillatoriales</taxon>
        <taxon>Microcoleaceae</taxon>
        <taxon>Okeania</taxon>
    </lineage>
</organism>
<dbReference type="Pfam" id="PF00353">
    <property type="entry name" value="HemolysinCabind"/>
    <property type="match status" value="1"/>
</dbReference>
<dbReference type="EMBL" id="RCBY01000418">
    <property type="protein sequence ID" value="RQH20371.1"/>
    <property type="molecule type" value="Genomic_DNA"/>
</dbReference>
<keyword evidence="2" id="KW-1185">Reference proteome</keyword>
<dbReference type="SUPFAM" id="SSF51120">
    <property type="entry name" value="beta-Roll"/>
    <property type="match status" value="1"/>
</dbReference>
<dbReference type="Gene3D" id="2.150.10.10">
    <property type="entry name" value="Serralysin-like metalloprotease, C-terminal"/>
    <property type="match status" value="1"/>
</dbReference>
<sequence length="166" mass="17845">DIDDVTDNDPSNHIGVVPAANIIDGTSGMDMIEGTPGNDIITGFEGRDMLTGGEGDDIFVYTQLLDQRDDITDFQSGRDKLDLGILLENESNFYDQFPEGTVQDAIDNSYINPFDLGAFGIDATWFQIDPDGNTGGLAPENIVVLNGVSSINPDGNVFNPNTDIIV</sequence>
<dbReference type="GO" id="GO:0005509">
    <property type="term" value="F:calcium ion binding"/>
    <property type="evidence" value="ECO:0007669"/>
    <property type="project" value="InterPro"/>
</dbReference>
<dbReference type="Proteomes" id="UP000269154">
    <property type="component" value="Unassembled WGS sequence"/>
</dbReference>
<gene>
    <name evidence="1" type="ORF">D5R40_32050</name>
</gene>
<reference evidence="1 2" key="1">
    <citation type="journal article" date="2018" name="ACS Chem. Biol.">
        <title>Ketoreductase domain dysfunction expands chemodiversity: malyngamide biosynthesis in the cyanobacterium Okeania hirsuta.</title>
        <authorList>
            <person name="Moss N.A."/>
            <person name="Leao T."/>
            <person name="Rankin M."/>
            <person name="McCullough T.M."/>
            <person name="Qu P."/>
            <person name="Korobeynikov A."/>
            <person name="Smith J.L."/>
            <person name="Gerwick L."/>
            <person name="Gerwick W.H."/>
        </authorList>
    </citation>
    <scope>NUCLEOTIDE SEQUENCE [LARGE SCALE GENOMIC DNA]</scope>
    <source>
        <strain evidence="1 2">PAB10Feb10-1</strain>
    </source>
</reference>
<proteinExistence type="predicted"/>
<dbReference type="PROSITE" id="PS00330">
    <property type="entry name" value="HEMOLYSIN_CALCIUM"/>
    <property type="match status" value="1"/>
</dbReference>